<name>A0A7W5BY01_9GAMM</name>
<keyword evidence="2" id="KW-1185">Reference proteome</keyword>
<dbReference type="EMBL" id="JACHXM010000008">
    <property type="protein sequence ID" value="MBB3141235.1"/>
    <property type="molecule type" value="Genomic_DNA"/>
</dbReference>
<evidence type="ECO:0000313" key="2">
    <source>
        <dbReference type="Proteomes" id="UP000525987"/>
    </source>
</evidence>
<dbReference type="AlphaFoldDB" id="A0A7W5BY01"/>
<sequence>MIVRIPGIPNLDDDRSDKLRVIEHAINAFGEGKHILWMQRALVEMLLDTEGLSDYHYRALYKLKSYVRESKYLHESFVFHVEIDFDDKMCRQVEDGRFLRVGYGWLNDSSFWQKAKIIVEHVFDYQLYLKGSQVFLVKAGLFDSQDVKCNPHHGGGATTYDEFVRHLNEDEPVLCIVDSDKSHPSGKLGGTAKRFNRFERGADGFGYLRILDSREVENIIPLDVVEEVILRTSQNNYDNFNIVARHGCRPFFDHKCGLRKDDALALDHQCGSVYWEGVVEAREDADDWVCRGIGSDLSRHSLDAMNCCSVHKLAERTVEGVDDEWLSISQLVASWGACLKNRVC</sequence>
<dbReference type="Proteomes" id="UP000525987">
    <property type="component" value="Unassembled WGS sequence"/>
</dbReference>
<evidence type="ECO:0000313" key="1">
    <source>
        <dbReference type="EMBL" id="MBB3141235.1"/>
    </source>
</evidence>
<accession>A0A7W5BY01</accession>
<gene>
    <name evidence="1" type="ORF">FHR96_002112</name>
</gene>
<organism evidence="1 2">
    <name type="scientific">Halomonas organivorans</name>
    <dbReference type="NCBI Taxonomy" id="257772"/>
    <lineage>
        <taxon>Bacteria</taxon>
        <taxon>Pseudomonadati</taxon>
        <taxon>Pseudomonadota</taxon>
        <taxon>Gammaproteobacteria</taxon>
        <taxon>Oceanospirillales</taxon>
        <taxon>Halomonadaceae</taxon>
        <taxon>Halomonas</taxon>
    </lineage>
</organism>
<comment type="caution">
    <text evidence="1">The sequence shown here is derived from an EMBL/GenBank/DDBJ whole genome shotgun (WGS) entry which is preliminary data.</text>
</comment>
<protein>
    <submittedName>
        <fullName evidence="1">Uncharacterized protein</fullName>
    </submittedName>
</protein>
<proteinExistence type="predicted"/>
<dbReference type="RefSeq" id="WP_183387619.1">
    <property type="nucleotide sequence ID" value="NZ_JACHXM010000008.1"/>
</dbReference>
<reference evidence="1 2" key="1">
    <citation type="submission" date="2020-08" db="EMBL/GenBank/DDBJ databases">
        <title>Genomic Encyclopedia of Type Strains, Phase III (KMG-III): the genomes of soil and plant-associated and newly described type strains.</title>
        <authorList>
            <person name="Whitman W."/>
        </authorList>
    </citation>
    <scope>NUCLEOTIDE SEQUENCE [LARGE SCALE GENOMIC DNA]</scope>
    <source>
        <strain evidence="1 2">CECT 5995</strain>
    </source>
</reference>